<protein>
    <submittedName>
        <fullName evidence="1">Uncharacterized protein</fullName>
    </submittedName>
</protein>
<reference evidence="1 2" key="1">
    <citation type="submission" date="2015-01" db="EMBL/GenBank/DDBJ databases">
        <title>Evolution of Trichinella species and genotypes.</title>
        <authorList>
            <person name="Korhonen P.K."/>
            <person name="Edoardo P."/>
            <person name="Giuseppe L.R."/>
            <person name="Gasser R.B."/>
        </authorList>
    </citation>
    <scope>NUCLEOTIDE SEQUENCE [LARGE SCALE GENOMIC DNA]</scope>
    <source>
        <strain evidence="1">ISS1029</strain>
    </source>
</reference>
<sequence length="54" mass="6083">MPNLEAIISTTTGLFPENFVNRNKLKWVSIDPKQFAKYNESTPGIPGCVLLEIF</sequence>
<organism evidence="1 2">
    <name type="scientific">Trichinella zimbabwensis</name>
    <dbReference type="NCBI Taxonomy" id="268475"/>
    <lineage>
        <taxon>Eukaryota</taxon>
        <taxon>Metazoa</taxon>
        <taxon>Ecdysozoa</taxon>
        <taxon>Nematoda</taxon>
        <taxon>Enoplea</taxon>
        <taxon>Dorylaimia</taxon>
        <taxon>Trichinellida</taxon>
        <taxon>Trichinellidae</taxon>
        <taxon>Trichinella</taxon>
    </lineage>
</organism>
<accession>A0A0V1GJY7</accession>
<comment type="caution">
    <text evidence="1">The sequence shown here is derived from an EMBL/GenBank/DDBJ whole genome shotgun (WGS) entry which is preliminary data.</text>
</comment>
<dbReference type="Proteomes" id="UP000055024">
    <property type="component" value="Unassembled WGS sequence"/>
</dbReference>
<evidence type="ECO:0000313" key="1">
    <source>
        <dbReference type="EMBL" id="KRY98147.1"/>
    </source>
</evidence>
<dbReference type="EMBL" id="JYDP01001556">
    <property type="protein sequence ID" value="KRY98147.1"/>
    <property type="molecule type" value="Genomic_DNA"/>
</dbReference>
<evidence type="ECO:0000313" key="2">
    <source>
        <dbReference type="Proteomes" id="UP000055024"/>
    </source>
</evidence>
<keyword evidence="2" id="KW-1185">Reference proteome</keyword>
<name>A0A0V1GJY7_9BILA</name>
<proteinExistence type="predicted"/>
<dbReference type="AlphaFoldDB" id="A0A0V1GJY7"/>
<gene>
    <name evidence="1" type="ORF">T11_8844</name>
</gene>